<keyword evidence="1" id="KW-0479">Metal-binding</keyword>
<evidence type="ECO:0000256" key="4">
    <source>
        <dbReference type="PROSITE-ProRule" id="PRU00175"/>
    </source>
</evidence>
<dbReference type="PROSITE" id="PS00518">
    <property type="entry name" value="ZF_RING_1"/>
    <property type="match status" value="1"/>
</dbReference>
<feature type="region of interest" description="Disordered" evidence="5">
    <location>
        <begin position="68"/>
        <end position="129"/>
    </location>
</feature>
<dbReference type="InterPro" id="IPR013083">
    <property type="entry name" value="Znf_RING/FYVE/PHD"/>
</dbReference>
<organism evidence="7 8">
    <name type="scientific">Stylonychia lemnae</name>
    <name type="common">Ciliate</name>
    <dbReference type="NCBI Taxonomy" id="5949"/>
    <lineage>
        <taxon>Eukaryota</taxon>
        <taxon>Sar</taxon>
        <taxon>Alveolata</taxon>
        <taxon>Ciliophora</taxon>
        <taxon>Intramacronucleata</taxon>
        <taxon>Spirotrichea</taxon>
        <taxon>Stichotrichia</taxon>
        <taxon>Sporadotrichida</taxon>
        <taxon>Oxytrichidae</taxon>
        <taxon>Stylonychinae</taxon>
        <taxon>Stylonychia</taxon>
    </lineage>
</organism>
<feature type="region of interest" description="Disordered" evidence="5">
    <location>
        <begin position="166"/>
        <end position="187"/>
    </location>
</feature>
<keyword evidence="2 4" id="KW-0863">Zinc-finger</keyword>
<name>A0A078ATV7_STYLE</name>
<feature type="region of interest" description="Disordered" evidence="5">
    <location>
        <begin position="414"/>
        <end position="459"/>
    </location>
</feature>
<dbReference type="InterPro" id="IPR017907">
    <property type="entry name" value="Znf_RING_CS"/>
</dbReference>
<keyword evidence="8" id="KW-1185">Reference proteome</keyword>
<dbReference type="OrthoDB" id="6105938at2759"/>
<dbReference type="CDD" id="cd20104">
    <property type="entry name" value="MBT_PHF20L1-like"/>
    <property type="match status" value="1"/>
</dbReference>
<dbReference type="EMBL" id="CCKQ01013963">
    <property type="protein sequence ID" value="CDW85689.1"/>
    <property type="molecule type" value="Genomic_DNA"/>
</dbReference>
<feature type="compositionally biased region" description="Polar residues" evidence="5">
    <location>
        <begin position="449"/>
        <end position="459"/>
    </location>
</feature>
<evidence type="ECO:0000256" key="2">
    <source>
        <dbReference type="ARBA" id="ARBA00022771"/>
    </source>
</evidence>
<feature type="compositionally biased region" description="Polar residues" evidence="5">
    <location>
        <begin position="1"/>
        <end position="21"/>
    </location>
</feature>
<feature type="compositionally biased region" description="Basic and acidic residues" evidence="5">
    <location>
        <begin position="171"/>
        <end position="182"/>
    </location>
</feature>
<dbReference type="Proteomes" id="UP000039865">
    <property type="component" value="Unassembled WGS sequence"/>
</dbReference>
<dbReference type="SUPFAM" id="SSF54160">
    <property type="entry name" value="Chromo domain-like"/>
    <property type="match status" value="1"/>
</dbReference>
<dbReference type="CDD" id="cd16449">
    <property type="entry name" value="RING-HC"/>
    <property type="match status" value="1"/>
</dbReference>
<dbReference type="InterPro" id="IPR001841">
    <property type="entry name" value="Znf_RING"/>
</dbReference>
<dbReference type="PROSITE" id="PS50089">
    <property type="entry name" value="ZF_RING_2"/>
    <property type="match status" value="1"/>
</dbReference>
<dbReference type="InParanoid" id="A0A078ATV7"/>
<protein>
    <submittedName>
        <fullName evidence="7">Zinc binding</fullName>
    </submittedName>
</protein>
<accession>A0A078ATV7</accession>
<evidence type="ECO:0000259" key="6">
    <source>
        <dbReference type="PROSITE" id="PS50089"/>
    </source>
</evidence>
<dbReference type="SUPFAM" id="SSF57850">
    <property type="entry name" value="RING/U-box"/>
    <property type="match status" value="1"/>
</dbReference>
<keyword evidence="3" id="KW-0862">Zinc</keyword>
<feature type="compositionally biased region" description="Polar residues" evidence="5">
    <location>
        <begin position="426"/>
        <end position="440"/>
    </location>
</feature>
<evidence type="ECO:0000256" key="5">
    <source>
        <dbReference type="SAM" id="MobiDB-lite"/>
    </source>
</evidence>
<reference evidence="7 8" key="1">
    <citation type="submission" date="2014-06" db="EMBL/GenBank/DDBJ databases">
        <authorList>
            <person name="Swart Estienne"/>
        </authorList>
    </citation>
    <scope>NUCLEOTIDE SEQUENCE [LARGE SCALE GENOMIC DNA]</scope>
    <source>
        <strain evidence="7 8">130c</strain>
    </source>
</reference>
<evidence type="ECO:0000256" key="1">
    <source>
        <dbReference type="ARBA" id="ARBA00022723"/>
    </source>
</evidence>
<dbReference type="Gene3D" id="2.30.30.140">
    <property type="match status" value="1"/>
</dbReference>
<feature type="region of interest" description="Disordered" evidence="5">
    <location>
        <begin position="1"/>
        <end position="34"/>
    </location>
</feature>
<gene>
    <name evidence="7" type="primary">Contig7851.g8372</name>
    <name evidence="7" type="ORF">STYLEM_14775</name>
</gene>
<dbReference type="GO" id="GO:0008270">
    <property type="term" value="F:zinc ion binding"/>
    <property type="evidence" value="ECO:0007669"/>
    <property type="project" value="UniProtKB-KW"/>
</dbReference>
<feature type="compositionally biased region" description="Polar residues" evidence="5">
    <location>
        <begin position="68"/>
        <end position="97"/>
    </location>
</feature>
<evidence type="ECO:0000313" key="8">
    <source>
        <dbReference type="Proteomes" id="UP000039865"/>
    </source>
</evidence>
<sequence length="584" mass="68137">MLNTQSYHPQRNRMVSQSKQIQKAHPNQVYKQSSQQLNNNRNFAHSNQNVAQRPFKIVIMAQQEEKSINQTQTQQKDQKMSENLPTKSDQEVQTQIIQEIPLQSKESKPQEIQNTDQIAKATKEEPKPQKPIIISEEAKKREQELNLQYLMMQKLLYAKEPFSNKQYQQTNRKDQTNSKYGEDDNEEIQDESVNLLSDEEDQQHQGEAYIDSSLIDQNANFHLKNRQKGFDGFQKLICPLCLKFMYKCTSAVCGHSFCEKCLDEYLIIRESCFVCDEFIKKRPLQSCFSIDNVIDQLVLNSQNKEQIEIWEKQKLDHKTWTDQRKLKNVEVGDLVDMRDNVYIWCVATVTMKIEKANKEPLLIVHYEGWNNYYDEFVKISSIRLAPLGFYTSRNDIPKYQLKQENAMTGDIINRIPPKKVKDQQVENKTSSNQGSKSENQSQKKEQIAESGTSNNQALSQEQKDLIQMRREANAHIGDTLYDKIDEYFDALQRLSNGEINEDKNPRYQVYYVRNYIDYLNKGHIEEGGSIIDQIFNDVPPSIIQNYQNSMQQNAIARIDQNPQLQQQHQALVRQPGFGGLMPPR</sequence>
<dbReference type="AlphaFoldDB" id="A0A078ATV7"/>
<evidence type="ECO:0000256" key="3">
    <source>
        <dbReference type="ARBA" id="ARBA00022833"/>
    </source>
</evidence>
<dbReference type="Gene3D" id="3.30.40.10">
    <property type="entry name" value="Zinc/RING finger domain, C3HC4 (zinc finger)"/>
    <property type="match status" value="1"/>
</dbReference>
<feature type="domain" description="RING-type" evidence="6">
    <location>
        <begin position="238"/>
        <end position="276"/>
    </location>
</feature>
<proteinExistence type="predicted"/>
<evidence type="ECO:0000313" key="7">
    <source>
        <dbReference type="EMBL" id="CDW85689.1"/>
    </source>
</evidence>
<dbReference type="InterPro" id="IPR016197">
    <property type="entry name" value="Chromo-like_dom_sf"/>
</dbReference>